<keyword evidence="8" id="KW-0472">Membrane</keyword>
<feature type="domain" description="RNA polymerase N-terminal" evidence="9">
    <location>
        <begin position="191"/>
        <end position="490"/>
    </location>
</feature>
<evidence type="ECO:0000313" key="10">
    <source>
        <dbReference type="EMBL" id="OTG37776.1"/>
    </source>
</evidence>
<evidence type="ECO:0000256" key="4">
    <source>
        <dbReference type="ARBA" id="ARBA00022833"/>
    </source>
</evidence>
<dbReference type="Gene3D" id="6.20.50.80">
    <property type="match status" value="1"/>
</dbReference>
<dbReference type="PANTHER" id="PTHR19376">
    <property type="entry name" value="DNA-DIRECTED RNA POLYMERASE"/>
    <property type="match status" value="1"/>
</dbReference>
<feature type="transmembrane region" description="Helical" evidence="8">
    <location>
        <begin position="1165"/>
        <end position="1186"/>
    </location>
</feature>
<dbReference type="OMA" id="DANCKET"/>
<comment type="catalytic activity">
    <reaction evidence="6">
        <text>RNA(n) + a ribonucleoside 5'-triphosphate = RNA(n+1) + diphosphate</text>
        <dbReference type="Rhea" id="RHEA:21248"/>
        <dbReference type="Rhea" id="RHEA-COMP:14527"/>
        <dbReference type="Rhea" id="RHEA-COMP:17342"/>
        <dbReference type="ChEBI" id="CHEBI:33019"/>
        <dbReference type="ChEBI" id="CHEBI:61557"/>
        <dbReference type="ChEBI" id="CHEBI:140395"/>
        <dbReference type="EC" id="2.7.7.6"/>
    </reaction>
</comment>
<protein>
    <recommendedName>
        <fullName evidence="6">DNA-directed RNA polymerase subunit</fullName>
        <ecNumber evidence="6">2.7.7.6</ecNumber>
    </recommendedName>
</protein>
<keyword evidence="8" id="KW-1133">Transmembrane helix</keyword>
<dbReference type="Pfam" id="PF00623">
    <property type="entry name" value="RNA_pol_Rpb1_2"/>
    <property type="match status" value="1"/>
</dbReference>
<dbReference type="Gene3D" id="1.10.274.100">
    <property type="entry name" value="RNA polymerase Rpb1, domain 3"/>
    <property type="match status" value="1"/>
</dbReference>
<dbReference type="GO" id="GO:0000418">
    <property type="term" value="C:RNA polymerase IV complex"/>
    <property type="evidence" value="ECO:0000318"/>
    <property type="project" value="GO_Central"/>
</dbReference>
<dbReference type="InterPro" id="IPR007080">
    <property type="entry name" value="RNA_pol_Rpb1_1"/>
</dbReference>
<keyword evidence="8" id="KW-0812">Transmembrane</keyword>
<dbReference type="InterPro" id="IPR007081">
    <property type="entry name" value="RNA_pol_Rpb1_5"/>
</dbReference>
<evidence type="ECO:0000256" key="6">
    <source>
        <dbReference type="RuleBase" id="RU004279"/>
    </source>
</evidence>
<dbReference type="InterPro" id="IPR006592">
    <property type="entry name" value="RNA_pol_N"/>
</dbReference>
<feature type="region of interest" description="Disordered" evidence="7">
    <location>
        <begin position="1317"/>
        <end position="1628"/>
    </location>
</feature>
<dbReference type="InterPro" id="IPR000722">
    <property type="entry name" value="RNA_pol_asu"/>
</dbReference>
<feature type="compositionally biased region" description="Basic and acidic residues" evidence="7">
    <location>
        <begin position="1460"/>
        <end position="1474"/>
    </location>
</feature>
<feature type="compositionally biased region" description="Basic and acidic residues" evidence="7">
    <location>
        <begin position="1585"/>
        <end position="1611"/>
    </location>
</feature>
<evidence type="ECO:0000256" key="8">
    <source>
        <dbReference type="SAM" id="Phobius"/>
    </source>
</evidence>
<dbReference type="PANTHER" id="PTHR19376:SF51">
    <property type="entry name" value="DNA-DIRECTED RNA POLYMERASE V SUBUNIT 1"/>
    <property type="match status" value="1"/>
</dbReference>
<sequence>MEENSPTCTLQGKITGISFSLATHQEICLASISDCPINHASQLTNPFLGLPLEVGKCESCGASETGKCEGHFGYIEFPIPIYHPSHISELKRILSLICLKCLKFKDKRETAQVTVSENQKQDGACFLELKLPSRTAKNRDGSWDFLDSYGYRYGGHGSTRPLLPSEVLKILKKIPEATKKKLAGRGCFPQEGYIMQHLPVPPNCLSTPDVSDGITVTSSDISMPILKKVLRQVEIIKSSRSGIPNFESLEVEVNDLQLAVSQYLQSRGAKASPDRNARYAIVRTVNDSSSTKAWLEKMKTLFISKGSGFSSRSVITGDPYRGVGEIGIPYEIAQRITFEERVTEHNVKFLQQLVDDKLCLTYIDGETTYSLREGSKGHTFLKPGQIVHRKIMEGDLIFINRPPTTHKHYLQALSVYIHDGHTFKINPLICGPLSADFDGDCIHIFYPQSSEAKAEVMELFAVEKQLLSSHSGNVNLQLGTDSVLSLKTMFKKHFFTKAQVQQLALFTSNLLPKTSMLKARDCGPLWTVLELLETSLPRGFDCSGDRFAIRDSKILKLDYSRDKMQSIVNEIISSIFFSKGPNEVLKLFNSLQPMLMENLFGDGFNLSLEDFIVPTDVLKSIEERLQELSSLLYHLRFNYNEVIDMQLEKHLRASKAPISDFILRFSSMGNLIDPKSDSAITKIAQQIGFLGLQIYERGRLYSRTLAEDLSSHFVGHYPFPKRYPFEEFGLIRSCLFNGLDPYEEMVHSIASREVMIRSSRGLMEPGILFKNSMSILRDVVICYDGTVRNVCSNSIIQFEYGALLKNLFAAGEPVGVLAATAMSNPAYKAVLDSSPSSNSSWNMMKEILQCGVNFKNADNDRLVVLYLNDCNCGEKYCVEKAAIKVQNHLRKVSLKDVNIIYGLITLLFLMISTYRYTRQQVPLDNAEIEAGLVGHVHLNKTLLEESDISMEKVLTKCEDTLTSFRKKKKEIGRIFKNIAISCRYVIWHNLFYCLRVGKIDKKVNDAMCECSFQQSSEWTPCLKFYWEDNPGIHLEETAHKFMDTVCPVLLNSIIKGDPRVKEVNITRISPETTVWIKNPLKDQEGDLAVNVVLEKEAVKKSGDAWMTVMDACHPVIDLIDTTRSIPYSIKQVEHLLGIACAFEQAVQCLSTSVSMVTKGMLKEHLLLLASSMTCAGFLVGFNLAGIKALNKMLNFQIPFSEATVYTPKRCFEKAAEKCYTDSLSSIVGACSWGKPVAVGTGSRFDILWDTRQVELNQKDGIDVYNFLHIVGGGAEEADSGCLGGDVDSYNMEMMETGSPEIDSGFAKPVFEDGMDVEQSTWGTGPTPEDGTSSGGGWGGAVKTTPTTSAGWGTTKSQKDVEPSGSWSLSGEKEDNEPVWGSKKSENKTAMGSGSGSWGQTVVKGDGPGWGAKKSDNETEEGSGAWGQVVAKGDESRWGAKESQNEAAKELGSGLWGQKVVKRDGSGWGGKKSENETGTWVQKASNWDEPVWGSKESVNETATGSGSGSWGQKVVTADEPRRGGKKSVDDTNKGSGSSSWGQKVVKSDGPGWNSKPGGPPMDCADGSTDEKGHDAEQKPGSWGWNHKAEQKPDEGGGWKKKEGWGPKRDRPARPVGGSNDGSRLGGGPVTARRRLDVFTSDEQDILADIEPIMQSVRRIMSQTGYNDGDPLSADDQTYILENVFAHHPDKGQKAGSGVDYVMVTKHTQFHDSRCFYVVSTDRQKEDFSYRKCLENFIRGKYPDKVDEFIPKYFKKSQPRPPMNKDEAGTPRYQAGWKCDSSVAADEGGTSASGWNQAGDGGSQKSRWGS</sequence>
<keyword evidence="1 6" id="KW-0240">DNA-directed RNA polymerase</keyword>
<comment type="similarity">
    <text evidence="6">Belongs to the RNA polymerase beta' chain family.</text>
</comment>
<dbReference type="GO" id="GO:0006351">
    <property type="term" value="P:DNA-templated transcription"/>
    <property type="evidence" value="ECO:0000318"/>
    <property type="project" value="GO_Central"/>
</dbReference>
<dbReference type="Pfam" id="PF04998">
    <property type="entry name" value="RNA_pol_Rpb1_5"/>
    <property type="match status" value="1"/>
</dbReference>
<dbReference type="STRING" id="4232.A0A251VRR1"/>
<organism evidence="10 11">
    <name type="scientific">Helianthus annuus</name>
    <name type="common">Common sunflower</name>
    <dbReference type="NCBI Taxonomy" id="4232"/>
    <lineage>
        <taxon>Eukaryota</taxon>
        <taxon>Viridiplantae</taxon>
        <taxon>Streptophyta</taxon>
        <taxon>Embryophyta</taxon>
        <taxon>Tracheophyta</taxon>
        <taxon>Spermatophyta</taxon>
        <taxon>Magnoliopsida</taxon>
        <taxon>eudicotyledons</taxon>
        <taxon>Gunneridae</taxon>
        <taxon>Pentapetalae</taxon>
        <taxon>asterids</taxon>
        <taxon>campanulids</taxon>
        <taxon>Asterales</taxon>
        <taxon>Asteraceae</taxon>
        <taxon>Asteroideae</taxon>
        <taxon>Heliantheae alliance</taxon>
        <taxon>Heliantheae</taxon>
        <taxon>Helianthus</taxon>
    </lineage>
</organism>
<evidence type="ECO:0000259" key="9">
    <source>
        <dbReference type="SMART" id="SM00663"/>
    </source>
</evidence>
<dbReference type="Gene3D" id="2.40.40.20">
    <property type="match status" value="1"/>
</dbReference>
<feature type="compositionally biased region" description="Basic and acidic residues" evidence="7">
    <location>
        <begin position="1431"/>
        <end position="1448"/>
    </location>
</feature>
<feature type="compositionally biased region" description="Low complexity" evidence="7">
    <location>
        <begin position="1343"/>
        <end position="1354"/>
    </location>
</feature>
<dbReference type="SMART" id="SM00663">
    <property type="entry name" value="RPOLA_N"/>
    <property type="match status" value="1"/>
</dbReference>
<keyword evidence="4" id="KW-0862">Zinc</keyword>
<gene>
    <name evidence="10" type="ORF">HannXRQ_Chr01g0022531</name>
</gene>
<dbReference type="Pfam" id="PF04997">
    <property type="entry name" value="RNA_pol_Rpb1_1"/>
    <property type="match status" value="1"/>
</dbReference>
<dbReference type="Gene3D" id="3.30.1490.180">
    <property type="entry name" value="RNA polymerase ii"/>
    <property type="match status" value="1"/>
</dbReference>
<dbReference type="Gene3D" id="4.10.860.120">
    <property type="entry name" value="RNA polymerase II, clamp domain"/>
    <property type="match status" value="1"/>
</dbReference>
<dbReference type="InterPro" id="IPR042102">
    <property type="entry name" value="RNA_pol_Rpb1_3_sf"/>
</dbReference>
<feature type="transmembrane region" description="Helical" evidence="8">
    <location>
        <begin position="899"/>
        <end position="917"/>
    </location>
</feature>
<accession>A0A251VRR1</accession>
<dbReference type="InterPro" id="IPR044893">
    <property type="entry name" value="RNA_pol_Rpb1_clamp_domain"/>
</dbReference>
<dbReference type="Gene3D" id="3.10.450.40">
    <property type="match status" value="1"/>
</dbReference>
<dbReference type="FunCoup" id="A0A251VRR1">
    <property type="interactions" value="1482"/>
</dbReference>
<evidence type="ECO:0000256" key="5">
    <source>
        <dbReference type="ARBA" id="ARBA00023163"/>
    </source>
</evidence>
<dbReference type="EC" id="2.7.7.6" evidence="6"/>
<feature type="compositionally biased region" description="Basic and acidic residues" evidence="7">
    <location>
        <begin position="1515"/>
        <end position="1531"/>
    </location>
</feature>
<dbReference type="InterPro" id="IPR045867">
    <property type="entry name" value="DNA-dir_RpoC_beta_prime"/>
</dbReference>
<evidence type="ECO:0000256" key="2">
    <source>
        <dbReference type="ARBA" id="ARBA00022679"/>
    </source>
</evidence>
<feature type="region of interest" description="Disordered" evidence="7">
    <location>
        <begin position="1751"/>
        <end position="1808"/>
    </location>
</feature>
<keyword evidence="2 6" id="KW-0808">Transferase</keyword>
<evidence type="ECO:0000256" key="1">
    <source>
        <dbReference type="ARBA" id="ARBA00022478"/>
    </source>
</evidence>
<evidence type="ECO:0000313" key="11">
    <source>
        <dbReference type="Proteomes" id="UP000215914"/>
    </source>
</evidence>
<feature type="compositionally biased region" description="Polar residues" evidence="7">
    <location>
        <begin position="1475"/>
        <end position="1484"/>
    </location>
</feature>
<dbReference type="SUPFAM" id="SSF64484">
    <property type="entry name" value="beta and beta-prime subunits of DNA dependent RNA-polymerase"/>
    <property type="match status" value="1"/>
</dbReference>
<name>A0A251VRR1_HELAN</name>
<dbReference type="GO" id="GO:0003677">
    <property type="term" value="F:DNA binding"/>
    <property type="evidence" value="ECO:0007669"/>
    <property type="project" value="InterPro"/>
</dbReference>
<reference evidence="11" key="1">
    <citation type="journal article" date="2017" name="Nature">
        <title>The sunflower genome provides insights into oil metabolism, flowering and Asterid evolution.</title>
        <authorList>
            <person name="Badouin H."/>
            <person name="Gouzy J."/>
            <person name="Grassa C.J."/>
            <person name="Murat F."/>
            <person name="Staton S.E."/>
            <person name="Cottret L."/>
            <person name="Lelandais-Briere C."/>
            <person name="Owens G.L."/>
            <person name="Carrere S."/>
            <person name="Mayjonade B."/>
            <person name="Legrand L."/>
            <person name="Gill N."/>
            <person name="Kane N.C."/>
            <person name="Bowers J.E."/>
            <person name="Hubner S."/>
            <person name="Bellec A."/>
            <person name="Berard A."/>
            <person name="Berges H."/>
            <person name="Blanchet N."/>
            <person name="Boniface M.C."/>
            <person name="Brunel D."/>
            <person name="Catrice O."/>
            <person name="Chaidir N."/>
            <person name="Claudel C."/>
            <person name="Donnadieu C."/>
            <person name="Faraut T."/>
            <person name="Fievet G."/>
            <person name="Helmstetter N."/>
            <person name="King M."/>
            <person name="Knapp S.J."/>
            <person name="Lai Z."/>
            <person name="Le Paslier M.C."/>
            <person name="Lippi Y."/>
            <person name="Lorenzon L."/>
            <person name="Mandel J.R."/>
            <person name="Marage G."/>
            <person name="Marchand G."/>
            <person name="Marquand E."/>
            <person name="Bret-Mestries E."/>
            <person name="Morien E."/>
            <person name="Nambeesan S."/>
            <person name="Nguyen T."/>
            <person name="Pegot-Espagnet P."/>
            <person name="Pouilly N."/>
            <person name="Raftis F."/>
            <person name="Sallet E."/>
            <person name="Schiex T."/>
            <person name="Thomas J."/>
            <person name="Vandecasteele C."/>
            <person name="Vares D."/>
            <person name="Vear F."/>
            <person name="Vautrin S."/>
            <person name="Crespi M."/>
            <person name="Mangin B."/>
            <person name="Burke J.M."/>
            <person name="Salse J."/>
            <person name="Munos S."/>
            <person name="Vincourt P."/>
            <person name="Rieseberg L.H."/>
            <person name="Langlade N.B."/>
        </authorList>
    </citation>
    <scope>NUCLEOTIDE SEQUENCE [LARGE SCALE GENOMIC DNA]</scope>
    <source>
        <strain evidence="11">cv. SF193</strain>
    </source>
</reference>
<keyword evidence="5 6" id="KW-0804">Transcription</keyword>
<proteinExistence type="inferred from homology"/>
<comment type="function">
    <text evidence="6">DNA-dependent RNA polymerase catalyzes the transcription of DNA into RNA using the four ribonucleoside triphosphates as substrates.</text>
</comment>
<dbReference type="GO" id="GO:0003899">
    <property type="term" value="F:DNA-directed RNA polymerase activity"/>
    <property type="evidence" value="ECO:0007669"/>
    <property type="project" value="UniProtKB-EC"/>
</dbReference>
<dbReference type="Proteomes" id="UP000215914">
    <property type="component" value="Chromosome 1"/>
</dbReference>
<dbReference type="InParanoid" id="A0A251VRR1"/>
<dbReference type="EMBL" id="CM007890">
    <property type="protein sequence ID" value="OTG37776.1"/>
    <property type="molecule type" value="Genomic_DNA"/>
</dbReference>
<keyword evidence="3 6" id="KW-0548">Nucleotidyltransferase</keyword>
<keyword evidence="11" id="KW-1185">Reference proteome</keyword>
<feature type="compositionally biased region" description="Basic and acidic residues" evidence="7">
    <location>
        <begin position="1567"/>
        <end position="1576"/>
    </location>
</feature>
<evidence type="ECO:0000256" key="7">
    <source>
        <dbReference type="SAM" id="MobiDB-lite"/>
    </source>
</evidence>
<evidence type="ECO:0000256" key="3">
    <source>
        <dbReference type="ARBA" id="ARBA00022695"/>
    </source>
</evidence>
<dbReference type="Pfam" id="PF11523">
    <property type="entry name" value="DUF3223"/>
    <property type="match status" value="1"/>
</dbReference>